<protein>
    <submittedName>
        <fullName evidence="1">Uncharacterized protein</fullName>
    </submittedName>
</protein>
<dbReference type="AlphaFoldDB" id="A0A0E9TKG2"/>
<name>A0A0E9TKG2_ANGAN</name>
<dbReference type="EMBL" id="GBXM01054403">
    <property type="protein sequence ID" value="JAH54174.1"/>
    <property type="molecule type" value="Transcribed_RNA"/>
</dbReference>
<reference evidence="1" key="1">
    <citation type="submission" date="2014-11" db="EMBL/GenBank/DDBJ databases">
        <authorList>
            <person name="Amaro Gonzalez C."/>
        </authorList>
    </citation>
    <scope>NUCLEOTIDE SEQUENCE</scope>
</reference>
<sequence>MRTAAFPCQDLVRAPTIALVSTEWDSRSYEFITKSLAFQLSGCKAGQV</sequence>
<proteinExistence type="predicted"/>
<accession>A0A0E9TKG2</accession>
<reference evidence="1" key="2">
    <citation type="journal article" date="2015" name="Fish Shellfish Immunol.">
        <title>Early steps in the European eel (Anguilla anguilla)-Vibrio vulnificus interaction in the gills: Role of the RtxA13 toxin.</title>
        <authorList>
            <person name="Callol A."/>
            <person name="Pajuelo D."/>
            <person name="Ebbesson L."/>
            <person name="Teles M."/>
            <person name="MacKenzie S."/>
            <person name="Amaro C."/>
        </authorList>
    </citation>
    <scope>NUCLEOTIDE SEQUENCE</scope>
</reference>
<organism evidence="1">
    <name type="scientific">Anguilla anguilla</name>
    <name type="common">European freshwater eel</name>
    <name type="synonym">Muraena anguilla</name>
    <dbReference type="NCBI Taxonomy" id="7936"/>
    <lineage>
        <taxon>Eukaryota</taxon>
        <taxon>Metazoa</taxon>
        <taxon>Chordata</taxon>
        <taxon>Craniata</taxon>
        <taxon>Vertebrata</taxon>
        <taxon>Euteleostomi</taxon>
        <taxon>Actinopterygii</taxon>
        <taxon>Neopterygii</taxon>
        <taxon>Teleostei</taxon>
        <taxon>Anguilliformes</taxon>
        <taxon>Anguillidae</taxon>
        <taxon>Anguilla</taxon>
    </lineage>
</organism>
<evidence type="ECO:0000313" key="1">
    <source>
        <dbReference type="EMBL" id="JAH54174.1"/>
    </source>
</evidence>